<dbReference type="SUPFAM" id="SSF50447">
    <property type="entry name" value="Translation proteins"/>
    <property type="match status" value="1"/>
</dbReference>
<protein>
    <submittedName>
        <fullName evidence="4">Elongation factor G</fullName>
    </submittedName>
</protein>
<dbReference type="SUPFAM" id="SSF52540">
    <property type="entry name" value="P-loop containing nucleoside triphosphate hydrolases"/>
    <property type="match status" value="1"/>
</dbReference>
<dbReference type="InterPro" id="IPR047872">
    <property type="entry name" value="EFG_IV"/>
</dbReference>
<dbReference type="EMBL" id="JADIMY010000117">
    <property type="protein sequence ID" value="MBO8428088.1"/>
    <property type="molecule type" value="Genomic_DNA"/>
</dbReference>
<dbReference type="InterPro" id="IPR005225">
    <property type="entry name" value="Small_GTP-bd"/>
</dbReference>
<reference evidence="4" key="2">
    <citation type="journal article" date="2021" name="PeerJ">
        <title>Extensive microbial diversity within the chicken gut microbiome revealed by metagenomics and culture.</title>
        <authorList>
            <person name="Gilroy R."/>
            <person name="Ravi A."/>
            <person name="Getino M."/>
            <person name="Pursley I."/>
            <person name="Horton D.L."/>
            <person name="Alikhan N.F."/>
            <person name="Baker D."/>
            <person name="Gharbi K."/>
            <person name="Hall N."/>
            <person name="Watson M."/>
            <person name="Adriaenssens E.M."/>
            <person name="Foster-Nyarko E."/>
            <person name="Jarju S."/>
            <person name="Secka A."/>
            <person name="Antonio M."/>
            <person name="Oren A."/>
            <person name="Chaudhuri R.R."/>
            <person name="La Ragione R."/>
            <person name="Hildebrand F."/>
            <person name="Pallen M.J."/>
        </authorList>
    </citation>
    <scope>NUCLEOTIDE SEQUENCE</scope>
    <source>
        <strain evidence="4">11159</strain>
    </source>
</reference>
<dbReference type="Proteomes" id="UP000823613">
    <property type="component" value="Unassembled WGS sequence"/>
</dbReference>
<keyword evidence="1" id="KW-0547">Nucleotide-binding</keyword>
<dbReference type="SMART" id="SM00889">
    <property type="entry name" value="EFG_IV"/>
    <property type="match status" value="1"/>
</dbReference>
<dbReference type="CDD" id="cd04170">
    <property type="entry name" value="EF-G_bact"/>
    <property type="match status" value="1"/>
</dbReference>
<dbReference type="SUPFAM" id="SSF54980">
    <property type="entry name" value="EF-G C-terminal domain-like"/>
    <property type="match status" value="2"/>
</dbReference>
<dbReference type="InterPro" id="IPR020568">
    <property type="entry name" value="Ribosomal_Su5_D2-typ_SF"/>
</dbReference>
<dbReference type="InterPro" id="IPR009000">
    <property type="entry name" value="Transl_B-barrel_sf"/>
</dbReference>
<dbReference type="GO" id="GO:0032790">
    <property type="term" value="P:ribosome disassembly"/>
    <property type="evidence" value="ECO:0007669"/>
    <property type="project" value="TreeGrafter"/>
</dbReference>
<sequence length="685" mass="76280">MDLKSSNIRNVAILGHQGSGKTSLVESIYSIANGTEKGSIEKKNTISDYLKEEKNRLSSVSTSIVPVIYENHKINLLDIPGNDDFIWEVLSVTRSVKGAVLVIDASSKVQVGTIKHFKMLRKRGIPTLIFVNKMDKGNPNFEDIMNDITTKLGKICVPFSYPLGHNDNFDGFVNVVTLKARKYNGKECVDDVIHEDKKMKVFELHNTICEAVALTDDSLLEKFFSGEPLTNEEIRIGLRSGVLKGELVPVIFGSALNNIGIHTILSMFIDYMPSPVDLKPYVGVNEKGEEIERKTDVTEPFSAYVIKTMVDPYLGTINILKIDSGVLHLGDEVYCPELSKSIKISSLFTLKGKEQTNITEAIAGDIVATSKQDEINTAFTLCDKNNYICYKEIKFPTAVCFKAISLKDKKDEEKLNPVLAKLKKEDPTLEIKRNVETKQLLLGGLSESHLQYVIDKVKNTYILNLLTEDPKICYRETIKGTAKATGKYIKQSGGSGFYGVVEMEFSPAKESIFTEEIFGGSVPKNYFPAVEKGFYEALQSGLLAGFPVIGVKATLLDGKYHPVDSNELAFKMASILAFKEAYMHCIPTILEPILKISINISNQYLGDVLSDLNSRRAKVQEVNDKEDDTSVIIATIPESETMDYVTKLKALTQGSGFFNREFYEYEEVPESLKAKVIENCSLLKK</sequence>
<organism evidence="4 5">
    <name type="scientific">Candidatus Onthovivens merdipullorum</name>
    <dbReference type="NCBI Taxonomy" id="2840889"/>
    <lineage>
        <taxon>Bacteria</taxon>
        <taxon>Bacillati</taxon>
        <taxon>Bacillota</taxon>
        <taxon>Bacilli</taxon>
        <taxon>Bacillales</taxon>
        <taxon>Candidatus Onthovivens</taxon>
    </lineage>
</organism>
<feature type="domain" description="Tr-type G" evidence="3">
    <location>
        <begin position="6"/>
        <end position="276"/>
    </location>
</feature>
<dbReference type="Pfam" id="PF14492">
    <property type="entry name" value="EFG_III"/>
    <property type="match status" value="1"/>
</dbReference>
<evidence type="ECO:0000313" key="4">
    <source>
        <dbReference type="EMBL" id="MBO8428088.1"/>
    </source>
</evidence>
<dbReference type="InterPro" id="IPR000795">
    <property type="entry name" value="T_Tr_GTP-bd_dom"/>
</dbReference>
<dbReference type="InterPro" id="IPR035649">
    <property type="entry name" value="EFG_V"/>
</dbReference>
<dbReference type="Pfam" id="PF00009">
    <property type="entry name" value="GTP_EFTU"/>
    <property type="match status" value="1"/>
</dbReference>
<keyword evidence="4" id="KW-0251">Elongation factor</keyword>
<dbReference type="GO" id="GO:0003746">
    <property type="term" value="F:translation elongation factor activity"/>
    <property type="evidence" value="ECO:0007669"/>
    <property type="project" value="UniProtKB-KW"/>
</dbReference>
<dbReference type="SUPFAM" id="SSF54211">
    <property type="entry name" value="Ribosomal protein S5 domain 2-like"/>
    <property type="match status" value="1"/>
</dbReference>
<dbReference type="PRINTS" id="PR00315">
    <property type="entry name" value="ELONGATNFCT"/>
</dbReference>
<dbReference type="InterPro" id="IPR035647">
    <property type="entry name" value="EFG_III/V"/>
</dbReference>
<dbReference type="Pfam" id="PF03764">
    <property type="entry name" value="EFG_IV"/>
    <property type="match status" value="1"/>
</dbReference>
<dbReference type="AlphaFoldDB" id="A0A9D9DIB3"/>
<dbReference type="GO" id="GO:0003924">
    <property type="term" value="F:GTPase activity"/>
    <property type="evidence" value="ECO:0007669"/>
    <property type="project" value="InterPro"/>
</dbReference>
<dbReference type="NCBIfam" id="TIGR00231">
    <property type="entry name" value="small_GTP"/>
    <property type="match status" value="1"/>
</dbReference>
<dbReference type="Gene3D" id="3.30.230.10">
    <property type="match status" value="1"/>
</dbReference>
<evidence type="ECO:0000313" key="5">
    <source>
        <dbReference type="Proteomes" id="UP000823613"/>
    </source>
</evidence>
<dbReference type="SMART" id="SM00838">
    <property type="entry name" value="EFG_C"/>
    <property type="match status" value="1"/>
</dbReference>
<dbReference type="Gene3D" id="2.40.30.10">
    <property type="entry name" value="Translation factors"/>
    <property type="match status" value="1"/>
</dbReference>
<keyword evidence="4" id="KW-0648">Protein biosynthesis</keyword>
<gene>
    <name evidence="4" type="ORF">IAC58_06070</name>
</gene>
<dbReference type="Gene3D" id="3.30.70.870">
    <property type="entry name" value="Elongation Factor G (Translational Gtpase), domain 3"/>
    <property type="match status" value="1"/>
</dbReference>
<dbReference type="PANTHER" id="PTHR43261:SF6">
    <property type="entry name" value="ELONGATION FACTOR G-LIKE PROTEIN"/>
    <property type="match status" value="1"/>
</dbReference>
<comment type="caution">
    <text evidence="4">The sequence shown here is derived from an EMBL/GenBank/DDBJ whole genome shotgun (WGS) entry which is preliminary data.</text>
</comment>
<dbReference type="NCBIfam" id="NF009381">
    <property type="entry name" value="PRK12740.1-5"/>
    <property type="match status" value="1"/>
</dbReference>
<proteinExistence type="predicted"/>
<evidence type="ECO:0000259" key="3">
    <source>
        <dbReference type="PROSITE" id="PS51722"/>
    </source>
</evidence>
<dbReference type="InterPro" id="IPR053905">
    <property type="entry name" value="EF-G-like_DII"/>
</dbReference>
<evidence type="ECO:0000256" key="1">
    <source>
        <dbReference type="ARBA" id="ARBA00022741"/>
    </source>
</evidence>
<name>A0A9D9DIB3_9BACL</name>
<dbReference type="FunFam" id="3.30.70.240:FF:000001">
    <property type="entry name" value="Elongation factor G"/>
    <property type="match status" value="1"/>
</dbReference>
<dbReference type="GO" id="GO:0005525">
    <property type="term" value="F:GTP binding"/>
    <property type="evidence" value="ECO:0007669"/>
    <property type="project" value="UniProtKB-KW"/>
</dbReference>
<dbReference type="Gene3D" id="3.40.50.300">
    <property type="entry name" value="P-loop containing nucleotide triphosphate hydrolases"/>
    <property type="match status" value="1"/>
</dbReference>
<dbReference type="InterPro" id="IPR000640">
    <property type="entry name" value="EFG_V-like"/>
</dbReference>
<dbReference type="InterPro" id="IPR005517">
    <property type="entry name" value="Transl_elong_EFG/EF2_IV"/>
</dbReference>
<dbReference type="CDD" id="cd03713">
    <property type="entry name" value="EFG_mtEFG_C"/>
    <property type="match status" value="1"/>
</dbReference>
<accession>A0A9D9DIB3</accession>
<dbReference type="CDD" id="cd01434">
    <property type="entry name" value="EFG_mtEFG1_IV"/>
    <property type="match status" value="1"/>
</dbReference>
<dbReference type="InterPro" id="IPR027417">
    <property type="entry name" value="P-loop_NTPase"/>
</dbReference>
<evidence type="ECO:0000256" key="2">
    <source>
        <dbReference type="ARBA" id="ARBA00023134"/>
    </source>
</evidence>
<dbReference type="PANTHER" id="PTHR43261">
    <property type="entry name" value="TRANSLATION ELONGATION FACTOR G-RELATED"/>
    <property type="match status" value="1"/>
</dbReference>
<dbReference type="Pfam" id="PF00679">
    <property type="entry name" value="EFG_C"/>
    <property type="match status" value="1"/>
</dbReference>
<dbReference type="InterPro" id="IPR041095">
    <property type="entry name" value="EFG_II"/>
</dbReference>
<dbReference type="PROSITE" id="PS51722">
    <property type="entry name" value="G_TR_2"/>
    <property type="match status" value="1"/>
</dbReference>
<dbReference type="Pfam" id="PF22042">
    <property type="entry name" value="EF-G_D2"/>
    <property type="match status" value="1"/>
</dbReference>
<dbReference type="Gene3D" id="3.30.70.240">
    <property type="match status" value="1"/>
</dbReference>
<keyword evidence="2" id="KW-0342">GTP-binding</keyword>
<reference evidence="4" key="1">
    <citation type="submission" date="2020-10" db="EMBL/GenBank/DDBJ databases">
        <authorList>
            <person name="Gilroy R."/>
        </authorList>
    </citation>
    <scope>NUCLEOTIDE SEQUENCE</scope>
    <source>
        <strain evidence="4">11159</strain>
    </source>
</reference>
<dbReference type="InterPro" id="IPR014721">
    <property type="entry name" value="Ribsml_uS5_D2-typ_fold_subgr"/>
</dbReference>